<dbReference type="SUPFAM" id="SSF46785">
    <property type="entry name" value="Winged helix' DNA-binding domain"/>
    <property type="match status" value="1"/>
</dbReference>
<organism evidence="8 9">
    <name type="scientific">Rhodovulum sulfidophilum</name>
    <name type="common">Rhodobacter sulfidophilus</name>
    <dbReference type="NCBI Taxonomy" id="35806"/>
    <lineage>
        <taxon>Bacteria</taxon>
        <taxon>Pseudomonadati</taxon>
        <taxon>Pseudomonadota</taxon>
        <taxon>Alphaproteobacteria</taxon>
        <taxon>Rhodobacterales</taxon>
        <taxon>Paracoccaceae</taxon>
        <taxon>Rhodovulum</taxon>
    </lineage>
</organism>
<dbReference type="InterPro" id="IPR036390">
    <property type="entry name" value="WH_DNA-bd_sf"/>
</dbReference>
<evidence type="ECO:0000256" key="2">
    <source>
        <dbReference type="ARBA" id="ARBA00023015"/>
    </source>
</evidence>
<evidence type="ECO:0000256" key="1">
    <source>
        <dbReference type="ARBA" id="ARBA00009437"/>
    </source>
</evidence>
<protein>
    <submittedName>
        <fullName evidence="8">LysR family transcriptional regulator</fullName>
    </submittedName>
</protein>
<keyword evidence="2" id="KW-0805">Transcription regulation</keyword>
<evidence type="ECO:0000313" key="9">
    <source>
        <dbReference type="Proteomes" id="UP000249185"/>
    </source>
</evidence>
<evidence type="ECO:0000256" key="4">
    <source>
        <dbReference type="ARBA" id="ARBA00023159"/>
    </source>
</evidence>
<dbReference type="AlphaFoldDB" id="A0A2W5NHA7"/>
<dbReference type="GO" id="GO:0003700">
    <property type="term" value="F:DNA-binding transcription factor activity"/>
    <property type="evidence" value="ECO:0007669"/>
    <property type="project" value="InterPro"/>
</dbReference>
<feature type="domain" description="HTH lysR-type" evidence="7">
    <location>
        <begin position="3"/>
        <end position="60"/>
    </location>
</feature>
<evidence type="ECO:0000313" key="8">
    <source>
        <dbReference type="EMBL" id="PZQ51629.1"/>
    </source>
</evidence>
<dbReference type="FunFam" id="1.10.10.10:FF:000001">
    <property type="entry name" value="LysR family transcriptional regulator"/>
    <property type="match status" value="1"/>
</dbReference>
<dbReference type="InterPro" id="IPR005119">
    <property type="entry name" value="LysR_subst-bd"/>
</dbReference>
<dbReference type="CDD" id="cd08411">
    <property type="entry name" value="PBP2_OxyR"/>
    <property type="match status" value="1"/>
</dbReference>
<evidence type="ECO:0000259" key="7">
    <source>
        <dbReference type="PROSITE" id="PS50931"/>
    </source>
</evidence>
<reference evidence="8 9" key="1">
    <citation type="submission" date="2017-08" db="EMBL/GenBank/DDBJ databases">
        <title>Infants hospitalized years apart are colonized by the same room-sourced microbial strains.</title>
        <authorList>
            <person name="Brooks B."/>
            <person name="Olm M.R."/>
            <person name="Firek B.A."/>
            <person name="Baker R."/>
            <person name="Thomas B.C."/>
            <person name="Morowitz M.J."/>
            <person name="Banfield J.F."/>
        </authorList>
    </citation>
    <scope>NUCLEOTIDE SEQUENCE [LARGE SCALE GENOMIC DNA]</scope>
    <source>
        <strain evidence="8">S2_005_002_R2_34</strain>
    </source>
</reference>
<evidence type="ECO:0000256" key="6">
    <source>
        <dbReference type="SAM" id="MobiDB-lite"/>
    </source>
</evidence>
<dbReference type="EMBL" id="QFPW01000002">
    <property type="protein sequence ID" value="PZQ51629.1"/>
    <property type="molecule type" value="Genomic_DNA"/>
</dbReference>
<dbReference type="PROSITE" id="PS50931">
    <property type="entry name" value="HTH_LYSR"/>
    <property type="match status" value="1"/>
</dbReference>
<dbReference type="Pfam" id="PF00126">
    <property type="entry name" value="HTH_1"/>
    <property type="match status" value="1"/>
</dbReference>
<dbReference type="Proteomes" id="UP000249185">
    <property type="component" value="Unassembled WGS sequence"/>
</dbReference>
<dbReference type="PANTHER" id="PTHR30346:SF26">
    <property type="entry name" value="HYDROGEN PEROXIDE-INDUCIBLE GENES ACTIVATOR"/>
    <property type="match status" value="1"/>
</dbReference>
<comment type="similarity">
    <text evidence="1">Belongs to the LysR transcriptional regulatory family.</text>
</comment>
<feature type="compositionally biased region" description="Low complexity" evidence="6">
    <location>
        <begin position="308"/>
        <end position="326"/>
    </location>
</feature>
<dbReference type="Gene3D" id="3.40.190.10">
    <property type="entry name" value="Periplasmic binding protein-like II"/>
    <property type="match status" value="2"/>
</dbReference>
<dbReference type="GO" id="GO:0003677">
    <property type="term" value="F:DNA binding"/>
    <property type="evidence" value="ECO:0007669"/>
    <property type="project" value="UniProtKB-KW"/>
</dbReference>
<keyword evidence="3" id="KW-0238">DNA-binding</keyword>
<dbReference type="PRINTS" id="PR00039">
    <property type="entry name" value="HTHLYSR"/>
</dbReference>
<dbReference type="SUPFAM" id="SSF53850">
    <property type="entry name" value="Periplasmic binding protein-like II"/>
    <property type="match status" value="1"/>
</dbReference>
<comment type="caution">
    <text evidence="8">The sequence shown here is derived from an EMBL/GenBank/DDBJ whole genome shotgun (WGS) entry which is preliminary data.</text>
</comment>
<evidence type="ECO:0000256" key="5">
    <source>
        <dbReference type="ARBA" id="ARBA00023163"/>
    </source>
</evidence>
<name>A0A2W5NHA7_RHOSU</name>
<evidence type="ECO:0000256" key="3">
    <source>
        <dbReference type="ARBA" id="ARBA00023125"/>
    </source>
</evidence>
<keyword evidence="5" id="KW-0804">Transcription</keyword>
<dbReference type="PANTHER" id="PTHR30346">
    <property type="entry name" value="TRANSCRIPTIONAL DUAL REGULATOR HCAR-RELATED"/>
    <property type="match status" value="1"/>
</dbReference>
<gene>
    <name evidence="8" type="ORF">DI556_05605</name>
</gene>
<keyword evidence="4" id="KW-0010">Activator</keyword>
<dbReference type="GO" id="GO:0032993">
    <property type="term" value="C:protein-DNA complex"/>
    <property type="evidence" value="ECO:0007669"/>
    <property type="project" value="TreeGrafter"/>
</dbReference>
<accession>A0A2W5NHA7</accession>
<proteinExistence type="inferred from homology"/>
<dbReference type="Pfam" id="PF03466">
    <property type="entry name" value="LysR_substrate"/>
    <property type="match status" value="1"/>
</dbReference>
<dbReference type="InterPro" id="IPR036388">
    <property type="entry name" value="WH-like_DNA-bd_sf"/>
</dbReference>
<sequence>MDITLRQLRYMIALAEEGGFGRAAASVNVSQPALSVQIRELEAALGVELFERRPRAVVPTPAGREALAHARRIMEEMGELRRIARWRSGLGGRLRLGIIPTVAPYLLPAALPLLRGRDLALDLGVREGQTQTLLDELRRGALDAAVVALPIGAPDLSEAPLFEDRFLLAGSATQIAAFGARPIQPDEMRSDRLLLLEDGHCLTDQALAACALGRDAGRLDLRASSLSTLCRLVEEGFGLTLMPELALRVEVAAAPALALRRFCAPEPSRSIGLVRRARSADDGWFAELARLLAEAGRAEIAHAESRLPAEAAPGSGGPSASDAASS</sequence>
<dbReference type="InterPro" id="IPR000847">
    <property type="entry name" value="LysR_HTH_N"/>
</dbReference>
<feature type="region of interest" description="Disordered" evidence="6">
    <location>
        <begin position="304"/>
        <end position="326"/>
    </location>
</feature>
<dbReference type="Gene3D" id="1.10.10.10">
    <property type="entry name" value="Winged helix-like DNA-binding domain superfamily/Winged helix DNA-binding domain"/>
    <property type="match status" value="1"/>
</dbReference>